<accession>A0A2V5JHK1</accession>
<evidence type="ECO:0000256" key="1">
    <source>
        <dbReference type="SAM" id="MobiDB-lite"/>
    </source>
</evidence>
<dbReference type="EMBL" id="KZ825466">
    <property type="protein sequence ID" value="PYI36116.1"/>
    <property type="molecule type" value="Genomic_DNA"/>
</dbReference>
<evidence type="ECO:0000313" key="2">
    <source>
        <dbReference type="EMBL" id="PYI36116.1"/>
    </source>
</evidence>
<feature type="compositionally biased region" description="Low complexity" evidence="1">
    <location>
        <begin position="33"/>
        <end position="44"/>
    </location>
</feature>
<dbReference type="Proteomes" id="UP000248817">
    <property type="component" value="Unassembled WGS sequence"/>
</dbReference>
<organism evidence="2 3">
    <name type="scientific">Aspergillus indologenus CBS 114.80</name>
    <dbReference type="NCBI Taxonomy" id="1450541"/>
    <lineage>
        <taxon>Eukaryota</taxon>
        <taxon>Fungi</taxon>
        <taxon>Dikarya</taxon>
        <taxon>Ascomycota</taxon>
        <taxon>Pezizomycotina</taxon>
        <taxon>Eurotiomycetes</taxon>
        <taxon>Eurotiomycetidae</taxon>
        <taxon>Eurotiales</taxon>
        <taxon>Aspergillaceae</taxon>
        <taxon>Aspergillus</taxon>
        <taxon>Aspergillus subgen. Circumdati</taxon>
    </lineage>
</organism>
<gene>
    <name evidence="2" type="ORF">BP00DRAFT_442123</name>
</gene>
<keyword evidence="3" id="KW-1185">Reference proteome</keyword>
<reference evidence="2 3" key="1">
    <citation type="submission" date="2018-02" db="EMBL/GenBank/DDBJ databases">
        <title>The genomes of Aspergillus section Nigri reveals drivers in fungal speciation.</title>
        <authorList>
            <consortium name="DOE Joint Genome Institute"/>
            <person name="Vesth T.C."/>
            <person name="Nybo J."/>
            <person name="Theobald S."/>
            <person name="Brandl J."/>
            <person name="Frisvad J.C."/>
            <person name="Nielsen K.F."/>
            <person name="Lyhne E.K."/>
            <person name="Kogle M.E."/>
            <person name="Kuo A."/>
            <person name="Riley R."/>
            <person name="Clum A."/>
            <person name="Nolan M."/>
            <person name="Lipzen A."/>
            <person name="Salamov A."/>
            <person name="Henrissat B."/>
            <person name="Wiebenga A."/>
            <person name="De vries R.P."/>
            <person name="Grigoriev I.V."/>
            <person name="Mortensen U.H."/>
            <person name="Andersen M.R."/>
            <person name="Baker S.E."/>
        </authorList>
    </citation>
    <scope>NUCLEOTIDE SEQUENCE [LARGE SCALE GENOMIC DNA]</scope>
    <source>
        <strain evidence="2 3">CBS 114.80</strain>
    </source>
</reference>
<name>A0A2V5JHK1_9EURO</name>
<dbReference type="AlphaFoldDB" id="A0A2V5JHK1"/>
<protein>
    <submittedName>
        <fullName evidence="2">Uncharacterized protein</fullName>
    </submittedName>
</protein>
<sequence length="186" mass="20695">MKRIYKNLQPSLSPTHLFYPMTPNLTPRKSEPQPRTQTQSSSSATYSILEGGLASLEDPTGQGNNTPIHTRAFRDHAGYVWAFRAWIPAGLEPDLYADSIASALARAVFQIEPQFQPRPNAVVDAVVTPEGRDEATSGYWYQIQYGGQAPLWTSSAEPVAPKLYLLGMLRDLEAEFRNDGTIWVVQ</sequence>
<evidence type="ECO:0000313" key="3">
    <source>
        <dbReference type="Proteomes" id="UP000248817"/>
    </source>
</evidence>
<proteinExistence type="predicted"/>
<feature type="region of interest" description="Disordered" evidence="1">
    <location>
        <begin position="15"/>
        <end position="44"/>
    </location>
</feature>